<dbReference type="STRING" id="54.SAMN02745121_03723"/>
<name>A0A1I1ZEK0_9BACT</name>
<dbReference type="SUPFAM" id="SSF53187">
    <property type="entry name" value="Zn-dependent exopeptidases"/>
    <property type="match status" value="1"/>
</dbReference>
<evidence type="ECO:0000313" key="2">
    <source>
        <dbReference type="Proteomes" id="UP000199400"/>
    </source>
</evidence>
<dbReference type="EMBL" id="FOMX01000011">
    <property type="protein sequence ID" value="SFE28760.1"/>
    <property type="molecule type" value="Genomic_DNA"/>
</dbReference>
<keyword evidence="2" id="KW-1185">Reference proteome</keyword>
<dbReference type="AlphaFoldDB" id="A0A1I1ZEK0"/>
<evidence type="ECO:0000313" key="1">
    <source>
        <dbReference type="EMBL" id="SFE28760.1"/>
    </source>
</evidence>
<dbReference type="Proteomes" id="UP000199400">
    <property type="component" value="Unassembled WGS sequence"/>
</dbReference>
<proteinExistence type="predicted"/>
<dbReference type="Gene3D" id="3.40.630.40">
    <property type="entry name" value="Zn-dependent exopeptidases"/>
    <property type="match status" value="1"/>
</dbReference>
<sequence length="323" mass="34859">MIEPALEQLTAEDVGQPSGTALPFRFIPAEHLTPLVISLPHVGLAWPADASRARPAVEFARNADYEVHLLYSRATALGAAVVRAEYSRLLVDLNRAPDDVSPEIVPDHPAPRPDRRGWCGPQAKNRGVVWGNAVGNIPILDRPLSYAEFAQRLSRYYLPYHRALAVLLARRRARFGHAILLDAHSMPSSVPGDLILGTYEGGACSPGLQQRALAALRASADGRPALSVRLNDPYRGGELVRSFGRPEAGQHALQLEVNRALYMDEARSAVWPELAAFASTSGAAPIRSSRPRLAALIDRVESLVRALASAQTGLGLTSESAAR</sequence>
<reference evidence="2" key="1">
    <citation type="submission" date="2016-10" db="EMBL/GenBank/DDBJ databases">
        <authorList>
            <person name="Varghese N."/>
            <person name="Submissions S."/>
        </authorList>
    </citation>
    <scope>NUCLEOTIDE SEQUENCE [LARGE SCALE GENOMIC DNA]</scope>
    <source>
        <strain evidence="2">ATCC 25963</strain>
    </source>
</reference>
<keyword evidence="1" id="KW-0378">Hydrolase</keyword>
<protein>
    <submittedName>
        <fullName evidence="1">N-formylglutamate amidohydrolase</fullName>
    </submittedName>
</protein>
<gene>
    <name evidence="1" type="ORF">SAMN02745121_03723</name>
</gene>
<organism evidence="1 2">
    <name type="scientific">Nannocystis exedens</name>
    <dbReference type="NCBI Taxonomy" id="54"/>
    <lineage>
        <taxon>Bacteria</taxon>
        <taxon>Pseudomonadati</taxon>
        <taxon>Myxococcota</taxon>
        <taxon>Polyangia</taxon>
        <taxon>Nannocystales</taxon>
        <taxon>Nannocystaceae</taxon>
        <taxon>Nannocystis</taxon>
    </lineage>
</organism>
<dbReference type="RefSeq" id="WP_170136415.1">
    <property type="nucleotide sequence ID" value="NZ_FOMX01000011.1"/>
</dbReference>
<dbReference type="GO" id="GO:0016787">
    <property type="term" value="F:hydrolase activity"/>
    <property type="evidence" value="ECO:0007669"/>
    <property type="project" value="UniProtKB-KW"/>
</dbReference>
<dbReference type="InterPro" id="IPR007709">
    <property type="entry name" value="N-FG_amidohydro"/>
</dbReference>
<dbReference type="Pfam" id="PF05013">
    <property type="entry name" value="FGase"/>
    <property type="match status" value="1"/>
</dbReference>
<accession>A0A1I1ZEK0</accession>